<dbReference type="OrthoDB" id="516025at2"/>
<protein>
    <submittedName>
        <fullName evidence="3">Heavy metal transport/detoxification protein</fullName>
    </submittedName>
</protein>
<dbReference type="InterPro" id="IPR006121">
    <property type="entry name" value="HMA_dom"/>
</dbReference>
<dbReference type="Gene3D" id="3.30.70.100">
    <property type="match status" value="1"/>
</dbReference>
<keyword evidence="4" id="KW-1185">Reference proteome</keyword>
<dbReference type="InterPro" id="IPR036163">
    <property type="entry name" value="HMA_dom_sf"/>
</dbReference>
<keyword evidence="1" id="KW-0479">Metal-binding</keyword>
<accession>A0A1Z4LJD5</accession>
<gene>
    <name evidence="3" type="ORF">NIES267_08180</name>
</gene>
<dbReference type="EMBL" id="AP018227">
    <property type="protein sequence ID" value="BAY81342.1"/>
    <property type="molecule type" value="Genomic_DNA"/>
</dbReference>
<dbReference type="SUPFAM" id="SSF55008">
    <property type="entry name" value="HMA, heavy metal-associated domain"/>
    <property type="match status" value="1"/>
</dbReference>
<evidence type="ECO:0000313" key="3">
    <source>
        <dbReference type="EMBL" id="BAY81342.1"/>
    </source>
</evidence>
<dbReference type="Pfam" id="PF00403">
    <property type="entry name" value="HMA"/>
    <property type="match status" value="1"/>
</dbReference>
<dbReference type="PROSITE" id="PS01047">
    <property type="entry name" value="HMA_1"/>
    <property type="match status" value="1"/>
</dbReference>
<dbReference type="Proteomes" id="UP000218418">
    <property type="component" value="Chromosome"/>
</dbReference>
<evidence type="ECO:0000313" key="4">
    <source>
        <dbReference type="Proteomes" id="UP000218418"/>
    </source>
</evidence>
<dbReference type="CDD" id="cd00371">
    <property type="entry name" value="HMA"/>
    <property type="match status" value="1"/>
</dbReference>
<sequence length="67" mass="7057">MALKLKVSNMKCSDCAGKISEAIKVMEPNAKIEADVDSKTVTVDSGASPESIKQAIVAAGYHVEGYQ</sequence>
<dbReference type="InterPro" id="IPR017969">
    <property type="entry name" value="Heavy-metal-associated_CS"/>
</dbReference>
<feature type="domain" description="HMA" evidence="2">
    <location>
        <begin position="1"/>
        <end position="64"/>
    </location>
</feature>
<dbReference type="AlphaFoldDB" id="A0A1Z4LJD5"/>
<organism evidence="3 4">
    <name type="scientific">Calothrix parasitica NIES-267</name>
    <dbReference type="NCBI Taxonomy" id="1973488"/>
    <lineage>
        <taxon>Bacteria</taxon>
        <taxon>Bacillati</taxon>
        <taxon>Cyanobacteriota</taxon>
        <taxon>Cyanophyceae</taxon>
        <taxon>Nostocales</taxon>
        <taxon>Calotrichaceae</taxon>
        <taxon>Calothrix</taxon>
    </lineage>
</organism>
<dbReference type="PROSITE" id="PS50846">
    <property type="entry name" value="HMA_2"/>
    <property type="match status" value="1"/>
</dbReference>
<evidence type="ECO:0000256" key="1">
    <source>
        <dbReference type="ARBA" id="ARBA00022723"/>
    </source>
</evidence>
<proteinExistence type="predicted"/>
<name>A0A1Z4LJD5_9CYAN</name>
<evidence type="ECO:0000259" key="2">
    <source>
        <dbReference type="PROSITE" id="PS50846"/>
    </source>
</evidence>
<reference evidence="3 4" key="1">
    <citation type="submission" date="2017-06" db="EMBL/GenBank/DDBJ databases">
        <title>Genome sequencing of cyanobaciteial culture collection at National Institute for Environmental Studies (NIES).</title>
        <authorList>
            <person name="Hirose Y."/>
            <person name="Shimura Y."/>
            <person name="Fujisawa T."/>
            <person name="Nakamura Y."/>
            <person name="Kawachi M."/>
        </authorList>
    </citation>
    <scope>NUCLEOTIDE SEQUENCE [LARGE SCALE GENOMIC DNA]</scope>
    <source>
        <strain evidence="3 4">NIES-267</strain>
    </source>
</reference>
<dbReference type="GO" id="GO:0046872">
    <property type="term" value="F:metal ion binding"/>
    <property type="evidence" value="ECO:0007669"/>
    <property type="project" value="UniProtKB-KW"/>
</dbReference>